<feature type="region of interest" description="Disordered" evidence="1">
    <location>
        <begin position="140"/>
        <end position="177"/>
    </location>
</feature>
<evidence type="ECO:0000313" key="2">
    <source>
        <dbReference type="Proteomes" id="UP000025227"/>
    </source>
</evidence>
<accession>A0A7I5E8S6</accession>
<dbReference type="WBParaSite" id="HCON_00071630-00001">
    <property type="protein sequence ID" value="HCON_00071630-00001"/>
    <property type="gene ID" value="HCON_00071630"/>
</dbReference>
<keyword evidence="2" id="KW-1185">Reference proteome</keyword>
<name>A0A7I5E8S6_HAECO</name>
<evidence type="ECO:0000313" key="3">
    <source>
        <dbReference type="WBParaSite" id="HCON_00071630-00001"/>
    </source>
</evidence>
<proteinExistence type="predicted"/>
<dbReference type="AlphaFoldDB" id="A0A7I5E8S6"/>
<feature type="region of interest" description="Disordered" evidence="1">
    <location>
        <begin position="1"/>
        <end position="32"/>
    </location>
</feature>
<sequence length="177" mass="19590">MKGSQLVKETSHRSPWQDIENAQEYAPRRRLPPRFPKVTTFTGISQPIAYNRRAITRQDRFRRTTVISRKLQVGNIASRPLPLQIGKSISRSRNTCCSRENRPIHGLIAANGIKTSAIIHGAGCISRPCGMHLSKAVASSAQPPRAPLLLSRLGTPKEGCPRRNPPAHQDTPTHGPR</sequence>
<evidence type="ECO:0000256" key="1">
    <source>
        <dbReference type="SAM" id="MobiDB-lite"/>
    </source>
</evidence>
<organism evidence="2 3">
    <name type="scientific">Haemonchus contortus</name>
    <name type="common">Barber pole worm</name>
    <dbReference type="NCBI Taxonomy" id="6289"/>
    <lineage>
        <taxon>Eukaryota</taxon>
        <taxon>Metazoa</taxon>
        <taxon>Ecdysozoa</taxon>
        <taxon>Nematoda</taxon>
        <taxon>Chromadorea</taxon>
        <taxon>Rhabditida</taxon>
        <taxon>Rhabditina</taxon>
        <taxon>Rhabditomorpha</taxon>
        <taxon>Strongyloidea</taxon>
        <taxon>Trichostrongylidae</taxon>
        <taxon>Haemonchus</taxon>
    </lineage>
</organism>
<reference evidence="3" key="1">
    <citation type="submission" date="2020-12" db="UniProtKB">
        <authorList>
            <consortium name="WormBaseParasite"/>
        </authorList>
    </citation>
    <scope>IDENTIFICATION</scope>
    <source>
        <strain evidence="3">MHco3</strain>
    </source>
</reference>
<dbReference type="Proteomes" id="UP000025227">
    <property type="component" value="Unplaced"/>
</dbReference>
<protein>
    <submittedName>
        <fullName evidence="3">Uncharacterized protein</fullName>
    </submittedName>
</protein>